<dbReference type="GO" id="GO:0008320">
    <property type="term" value="F:protein transmembrane transporter activity"/>
    <property type="evidence" value="ECO:0007669"/>
    <property type="project" value="UniProtKB-UniRule"/>
</dbReference>
<protein>
    <recommendedName>
        <fullName evidence="9">Mitochondrial import inner membrane translocase subunit TIM22</fullName>
    </recommendedName>
</protein>
<accession>A0AAD4PHN0</accession>
<dbReference type="Pfam" id="PF02466">
    <property type="entry name" value="Tim17"/>
    <property type="match status" value="1"/>
</dbReference>
<evidence type="ECO:0000256" key="6">
    <source>
        <dbReference type="ARBA" id="ARBA00023128"/>
    </source>
</evidence>
<comment type="subcellular location">
    <subcellularLocation>
        <location evidence="1 9">Mitochondrion inner membrane</location>
        <topology evidence="1 9">Multi-pass membrane protein</topology>
    </subcellularLocation>
</comment>
<dbReference type="GO" id="GO:0030943">
    <property type="term" value="F:mitochondrion targeting sequence binding"/>
    <property type="evidence" value="ECO:0007669"/>
    <property type="project" value="TreeGrafter"/>
</dbReference>
<keyword evidence="5 9" id="KW-1133">Transmembrane helix</keyword>
<evidence type="ECO:0000256" key="7">
    <source>
        <dbReference type="ARBA" id="ARBA00023136"/>
    </source>
</evidence>
<comment type="subunit">
    <text evidence="9">Component of the TIM22 complex.</text>
</comment>
<evidence type="ECO:0000256" key="3">
    <source>
        <dbReference type="ARBA" id="ARBA00022692"/>
    </source>
</evidence>
<dbReference type="EMBL" id="JAJJHW010003409">
    <property type="protein sequence ID" value="KAH8358888.1"/>
    <property type="molecule type" value="Genomic_DNA"/>
</dbReference>
<dbReference type="Proteomes" id="UP001200034">
    <property type="component" value="Unassembled WGS sequence"/>
</dbReference>
<keyword evidence="11" id="KW-1185">Reference proteome</keyword>
<evidence type="ECO:0000313" key="10">
    <source>
        <dbReference type="EMBL" id="KAH8358888.1"/>
    </source>
</evidence>
<evidence type="ECO:0000313" key="11">
    <source>
        <dbReference type="Proteomes" id="UP001200034"/>
    </source>
</evidence>
<feature type="transmembrane region" description="Helical" evidence="9">
    <location>
        <begin position="194"/>
        <end position="213"/>
    </location>
</feature>
<organism evidence="10 11">
    <name type="scientific">Drosophila rubida</name>
    <dbReference type="NCBI Taxonomy" id="30044"/>
    <lineage>
        <taxon>Eukaryota</taxon>
        <taxon>Metazoa</taxon>
        <taxon>Ecdysozoa</taxon>
        <taxon>Arthropoda</taxon>
        <taxon>Hexapoda</taxon>
        <taxon>Insecta</taxon>
        <taxon>Pterygota</taxon>
        <taxon>Neoptera</taxon>
        <taxon>Endopterygota</taxon>
        <taxon>Diptera</taxon>
        <taxon>Brachycera</taxon>
        <taxon>Muscomorpha</taxon>
        <taxon>Ephydroidea</taxon>
        <taxon>Drosophilidae</taxon>
        <taxon>Drosophila</taxon>
    </lineage>
</organism>
<proteinExistence type="inferred from homology"/>
<evidence type="ECO:0000256" key="5">
    <source>
        <dbReference type="ARBA" id="ARBA00022989"/>
    </source>
</evidence>
<feature type="transmembrane region" description="Helical" evidence="9">
    <location>
        <begin position="94"/>
        <end position="115"/>
    </location>
</feature>
<dbReference type="InterPro" id="IPR039175">
    <property type="entry name" value="TIM22"/>
</dbReference>
<comment type="similarity">
    <text evidence="2 9">Belongs to the Tim17/Tim22/Tim23 family.</text>
</comment>
<dbReference type="GO" id="GO:0045039">
    <property type="term" value="P:protein insertion into mitochondrial inner membrane"/>
    <property type="evidence" value="ECO:0007669"/>
    <property type="project" value="UniProtKB-UniRule"/>
</dbReference>
<evidence type="ECO:0000256" key="1">
    <source>
        <dbReference type="ARBA" id="ARBA00004448"/>
    </source>
</evidence>
<keyword evidence="9" id="KW-0813">Transport</keyword>
<keyword evidence="9" id="KW-0811">Translocation</keyword>
<reference evidence="10" key="1">
    <citation type="journal article" date="2021" name="Mol. Ecol. Resour.">
        <title>Phylogenomic analyses of the genus Drosophila reveals genomic signals of climate adaptation.</title>
        <authorList>
            <person name="Li F."/>
            <person name="Rane R.V."/>
            <person name="Luria V."/>
            <person name="Xiong Z."/>
            <person name="Chen J."/>
            <person name="Li Z."/>
            <person name="Catullo R.A."/>
            <person name="Griffin P.C."/>
            <person name="Schiffer M."/>
            <person name="Pearce S."/>
            <person name="Lee S.F."/>
            <person name="McElroy K."/>
            <person name="Stocker A."/>
            <person name="Shirriffs J."/>
            <person name="Cockerell F."/>
            <person name="Coppin C."/>
            <person name="Sgro C.M."/>
            <person name="Karger A."/>
            <person name="Cain J.W."/>
            <person name="Weber J.A."/>
            <person name="Santpere G."/>
            <person name="Kirschner M.W."/>
            <person name="Hoffmann A.A."/>
            <person name="Oakeshott J.G."/>
            <person name="Zhang G."/>
        </authorList>
    </citation>
    <scope>NUCLEOTIDE SEQUENCE</scope>
    <source>
        <strain evidence="10">BGI-SZ-2011g</strain>
    </source>
</reference>
<gene>
    <name evidence="10" type="ORF">KR093_003204</name>
</gene>
<keyword evidence="7 9" id="KW-0472">Membrane</keyword>
<evidence type="ECO:0000256" key="8">
    <source>
        <dbReference type="ARBA" id="ARBA00024713"/>
    </source>
</evidence>
<keyword evidence="4 9" id="KW-0999">Mitochondrion inner membrane</keyword>
<evidence type="ECO:0000256" key="4">
    <source>
        <dbReference type="ARBA" id="ARBA00022792"/>
    </source>
</evidence>
<dbReference type="PANTHER" id="PTHR14110">
    <property type="entry name" value="MITOCHONDRIAL IMPORT INNER MEMBRANE TRANSLOCASE SUBUNIT TIM22"/>
    <property type="match status" value="1"/>
</dbReference>
<keyword evidence="9" id="KW-0653">Protein transport</keyword>
<evidence type="ECO:0000256" key="2">
    <source>
        <dbReference type="ARBA" id="ARBA00008444"/>
    </source>
</evidence>
<dbReference type="PANTHER" id="PTHR14110:SF0">
    <property type="entry name" value="MITOCHONDRIAL IMPORT INNER MEMBRANE TRANSLOCASE SUBUNIT TIM22"/>
    <property type="match status" value="1"/>
</dbReference>
<comment type="function">
    <text evidence="8 9">Essential core component of the TIM22 complex, a complex that mediates the import and insertion of multi-pass transmembrane proteins into the mitochondrial inner membrane. In the TIM22 complex, it constitutes the voltage-activated and signal-gated channel. Forms a twin-pore translocase that uses the membrane potential as external driving force in 2 voltage-dependent steps.</text>
</comment>
<keyword evidence="6 9" id="KW-0496">Mitochondrion</keyword>
<keyword evidence="3 9" id="KW-0812">Transmembrane</keyword>
<dbReference type="GO" id="GO:0042721">
    <property type="term" value="C:TIM22 mitochondrial import inner membrane insertion complex"/>
    <property type="evidence" value="ECO:0007669"/>
    <property type="project" value="UniProtKB-UniRule"/>
</dbReference>
<sequence length="216" mass="23308">MSMLPNAETKPGEASKPHLIDTAELDRMAMHFVGNLHRYRENIIIPKGNGPVKIKTNEEKLIETAVESCAFKSAMACVMGKATITTRAIASFNIALYFVLGYGLGAALGLFTASVNPNMADPFANEKKQTAREVFREMRSTTHSYAKNFALIGAVFSVVECTIESQRGVTDWRNGTYAGGITGGLIGLRAGIKAGVIGGLGFAAFSTAIDYYMHMR</sequence>
<comment type="caution">
    <text evidence="10">The sequence shown here is derived from an EMBL/GenBank/DDBJ whole genome shotgun (WGS) entry which is preliminary data.</text>
</comment>
<evidence type="ECO:0000256" key="9">
    <source>
        <dbReference type="RuleBase" id="RU367038"/>
    </source>
</evidence>
<dbReference type="AlphaFoldDB" id="A0AAD4PHN0"/>
<name>A0AAD4PHN0_9MUSC</name>